<evidence type="ECO:0000256" key="8">
    <source>
        <dbReference type="ARBA" id="ARBA00023315"/>
    </source>
</evidence>
<evidence type="ECO:0000259" key="10">
    <source>
        <dbReference type="SMART" id="SM00971"/>
    </source>
</evidence>
<sequence>MNKPSSQPMQRLSQGLRLAARPIRIGAGIPLKPDRRTPVWANILAAADALAQREPLLAKRLQTLILAHDRLGAGIAAMLAHRLASADLDEAALRELFLQIADDAFAEKVAADLTAVKERDPAGGDDLHVLLNFKGFQALQTYRIAHALWQQGRTELAHALASQASVVFAVDIHPAARIGTGVMLDHGTGIVIGETTVIEDNVSLLQNVTLGGTGKEHGDRHPKIRSGVMIGAGAKILGNIEIGTMSKIAAGSVVLHPVPPHTTVAGVPARVVRRHEDDSCPSVEMDQRI</sequence>
<keyword evidence="8 11" id="KW-0012">Acyltransferase</keyword>
<comment type="caution">
    <text evidence="11">The sequence shown here is derived from an EMBL/GenBank/DDBJ whole genome shotgun (WGS) entry which is preliminary data.</text>
</comment>
<evidence type="ECO:0000256" key="4">
    <source>
        <dbReference type="ARBA" id="ARBA00018522"/>
    </source>
</evidence>
<reference evidence="11 12" key="1">
    <citation type="submission" date="2023-10" db="EMBL/GenBank/DDBJ databases">
        <title>Noviherbaspirillum sp. CPCC 100848 genome assembly.</title>
        <authorList>
            <person name="Li X.Y."/>
            <person name="Fang X.M."/>
        </authorList>
    </citation>
    <scope>NUCLEOTIDE SEQUENCE [LARGE SCALE GENOMIC DNA]</scope>
    <source>
        <strain evidence="11 12">CPCC 100848</strain>
    </source>
</reference>
<keyword evidence="5" id="KW-0028">Amino-acid biosynthesis</keyword>
<evidence type="ECO:0000256" key="3">
    <source>
        <dbReference type="ARBA" id="ARBA00013266"/>
    </source>
</evidence>
<evidence type="ECO:0000313" key="11">
    <source>
        <dbReference type="EMBL" id="MEC4718834.1"/>
    </source>
</evidence>
<dbReference type="InterPro" id="IPR010493">
    <property type="entry name" value="Ser_AcTrfase_N"/>
</dbReference>
<dbReference type="NCBIfam" id="NF041874">
    <property type="entry name" value="EPS_EpsC"/>
    <property type="match status" value="1"/>
</dbReference>
<dbReference type="Pfam" id="PF06426">
    <property type="entry name" value="SATase_N"/>
    <property type="match status" value="1"/>
</dbReference>
<dbReference type="NCBIfam" id="TIGR01172">
    <property type="entry name" value="cysE"/>
    <property type="match status" value="1"/>
</dbReference>
<dbReference type="InterPro" id="IPR053376">
    <property type="entry name" value="Serine_acetyltransferase"/>
</dbReference>
<evidence type="ECO:0000313" key="12">
    <source>
        <dbReference type="Proteomes" id="UP001352263"/>
    </source>
</evidence>
<dbReference type="Gene3D" id="1.10.3130.10">
    <property type="entry name" value="serine acetyltransferase, domain 1"/>
    <property type="match status" value="1"/>
</dbReference>
<protein>
    <recommendedName>
        <fullName evidence="4">Serine acetyltransferase</fullName>
        <ecNumber evidence="3">2.3.1.30</ecNumber>
    </recommendedName>
</protein>
<dbReference type="PROSITE" id="PS00101">
    <property type="entry name" value="HEXAPEP_TRANSFERASES"/>
    <property type="match status" value="1"/>
</dbReference>
<dbReference type="InterPro" id="IPR042122">
    <property type="entry name" value="Ser_AcTrfase_N_sf"/>
</dbReference>
<dbReference type="Pfam" id="PF00132">
    <property type="entry name" value="Hexapep"/>
    <property type="match status" value="1"/>
</dbReference>
<accession>A0ABU6J5C4</accession>
<keyword evidence="6 11" id="KW-0808">Transferase</keyword>
<evidence type="ECO:0000256" key="5">
    <source>
        <dbReference type="ARBA" id="ARBA00022605"/>
    </source>
</evidence>
<keyword evidence="12" id="KW-1185">Reference proteome</keyword>
<dbReference type="Proteomes" id="UP001352263">
    <property type="component" value="Unassembled WGS sequence"/>
</dbReference>
<evidence type="ECO:0000256" key="6">
    <source>
        <dbReference type="ARBA" id="ARBA00022679"/>
    </source>
</evidence>
<dbReference type="GO" id="GO:0009001">
    <property type="term" value="F:serine O-acetyltransferase activity"/>
    <property type="evidence" value="ECO:0007669"/>
    <property type="project" value="UniProtKB-EC"/>
</dbReference>
<dbReference type="SUPFAM" id="SSF51161">
    <property type="entry name" value="Trimeric LpxA-like enzymes"/>
    <property type="match status" value="1"/>
</dbReference>
<organism evidence="11 12">
    <name type="scientific">Noviherbaspirillum album</name>
    <dbReference type="NCBI Taxonomy" id="3080276"/>
    <lineage>
        <taxon>Bacteria</taxon>
        <taxon>Pseudomonadati</taxon>
        <taxon>Pseudomonadota</taxon>
        <taxon>Betaproteobacteria</taxon>
        <taxon>Burkholderiales</taxon>
        <taxon>Oxalobacteraceae</taxon>
        <taxon>Noviherbaspirillum</taxon>
    </lineage>
</organism>
<dbReference type="Gene3D" id="2.160.10.10">
    <property type="entry name" value="Hexapeptide repeat proteins"/>
    <property type="match status" value="1"/>
</dbReference>
<dbReference type="InterPro" id="IPR045304">
    <property type="entry name" value="LbH_SAT"/>
</dbReference>
<name>A0ABU6J5C4_9BURK</name>
<dbReference type="InterPro" id="IPR001451">
    <property type="entry name" value="Hexapep"/>
</dbReference>
<dbReference type="CDD" id="cd03354">
    <property type="entry name" value="LbH_SAT"/>
    <property type="match status" value="1"/>
</dbReference>
<gene>
    <name evidence="11" type="primary">cysE</name>
    <name evidence="11" type="ORF">RY831_06730</name>
</gene>
<comment type="similarity">
    <text evidence="2">Belongs to the transferase hexapeptide repeat family.</text>
</comment>
<dbReference type="InterPro" id="IPR005881">
    <property type="entry name" value="Ser_O-AcTrfase"/>
</dbReference>
<comment type="pathway">
    <text evidence="1">Amino-acid biosynthesis; L-cysteine biosynthesis; L-cysteine from L-serine: step 1/2.</text>
</comment>
<dbReference type="SMART" id="SM00971">
    <property type="entry name" value="SATase_N"/>
    <property type="match status" value="1"/>
</dbReference>
<evidence type="ECO:0000256" key="2">
    <source>
        <dbReference type="ARBA" id="ARBA00007274"/>
    </source>
</evidence>
<feature type="domain" description="Serine acetyltransferase N-terminal" evidence="10">
    <location>
        <begin position="39"/>
        <end position="141"/>
    </location>
</feature>
<dbReference type="InterPro" id="IPR018357">
    <property type="entry name" value="Hexapep_transf_CS"/>
</dbReference>
<dbReference type="EMBL" id="JAWIIV010000004">
    <property type="protein sequence ID" value="MEC4718834.1"/>
    <property type="molecule type" value="Genomic_DNA"/>
</dbReference>
<evidence type="ECO:0000256" key="1">
    <source>
        <dbReference type="ARBA" id="ARBA00004876"/>
    </source>
</evidence>
<proteinExistence type="inferred from homology"/>
<evidence type="ECO:0000256" key="9">
    <source>
        <dbReference type="ARBA" id="ARBA00049486"/>
    </source>
</evidence>
<dbReference type="RefSeq" id="WP_326505555.1">
    <property type="nucleotide sequence ID" value="NZ_JAWIIV010000004.1"/>
</dbReference>
<comment type="catalytic activity">
    <reaction evidence="9">
        <text>L-serine + acetyl-CoA = O-acetyl-L-serine + CoA</text>
        <dbReference type="Rhea" id="RHEA:24560"/>
        <dbReference type="ChEBI" id="CHEBI:33384"/>
        <dbReference type="ChEBI" id="CHEBI:57287"/>
        <dbReference type="ChEBI" id="CHEBI:57288"/>
        <dbReference type="ChEBI" id="CHEBI:58340"/>
        <dbReference type="EC" id="2.3.1.30"/>
    </reaction>
</comment>
<keyword evidence="7" id="KW-0677">Repeat</keyword>
<dbReference type="EC" id="2.3.1.30" evidence="3"/>
<dbReference type="InterPro" id="IPR011004">
    <property type="entry name" value="Trimer_LpxA-like_sf"/>
</dbReference>
<dbReference type="PANTHER" id="PTHR42811">
    <property type="entry name" value="SERINE ACETYLTRANSFERASE"/>
    <property type="match status" value="1"/>
</dbReference>
<evidence type="ECO:0000256" key="7">
    <source>
        <dbReference type="ARBA" id="ARBA00022737"/>
    </source>
</evidence>